<reference evidence="1" key="1">
    <citation type="submission" date="2021-02" db="EMBL/GenBank/DDBJ databases">
        <authorList>
            <person name="Nowell W R."/>
        </authorList>
    </citation>
    <scope>NUCLEOTIDE SEQUENCE</scope>
</reference>
<dbReference type="Proteomes" id="UP000663852">
    <property type="component" value="Unassembled WGS sequence"/>
</dbReference>
<sequence length="231" mass="27229">MLSKIAIHCVNSEYPPSDSYEHLLEWVKERLDENFYSILKFTKVYSPLIPYHRVASHRKYVEVLKKKWPRNFILLGDSMCTFNPQFGQGMTHACRQAKILNRIFQDNHYQLEEVSYIYNRRASTISEECWLISTANDWKTPTLKVIQTDENGQSRTDQRDDQSIVTENEQMKPPLIVRILQWYIYWFLQCANQSGQLSVDIMCVINQLNSPFILLKPTTLLKVCCKALRKN</sequence>
<protein>
    <submittedName>
        <fullName evidence="1">Uncharacterized protein</fullName>
    </submittedName>
</protein>
<comment type="caution">
    <text evidence="1">The sequence shown here is derived from an EMBL/GenBank/DDBJ whole genome shotgun (WGS) entry which is preliminary data.</text>
</comment>
<evidence type="ECO:0000313" key="2">
    <source>
        <dbReference type="Proteomes" id="UP000663852"/>
    </source>
</evidence>
<dbReference type="AlphaFoldDB" id="A0A815UI71"/>
<accession>A0A815UI71</accession>
<dbReference type="OrthoDB" id="10051892at2759"/>
<dbReference type="InterPro" id="IPR036188">
    <property type="entry name" value="FAD/NAD-bd_sf"/>
</dbReference>
<name>A0A815UI71_ADIRI</name>
<dbReference type="Gene3D" id="3.50.50.60">
    <property type="entry name" value="FAD/NAD(P)-binding domain"/>
    <property type="match status" value="1"/>
</dbReference>
<gene>
    <name evidence="1" type="ORF">EDS130_LOCUS43827</name>
</gene>
<organism evidence="1 2">
    <name type="scientific">Adineta ricciae</name>
    <name type="common">Rotifer</name>
    <dbReference type="NCBI Taxonomy" id="249248"/>
    <lineage>
        <taxon>Eukaryota</taxon>
        <taxon>Metazoa</taxon>
        <taxon>Spiralia</taxon>
        <taxon>Gnathifera</taxon>
        <taxon>Rotifera</taxon>
        <taxon>Eurotatoria</taxon>
        <taxon>Bdelloidea</taxon>
        <taxon>Adinetida</taxon>
        <taxon>Adinetidae</taxon>
        <taxon>Adineta</taxon>
    </lineage>
</organism>
<evidence type="ECO:0000313" key="1">
    <source>
        <dbReference type="EMBL" id="CAF1520218.1"/>
    </source>
</evidence>
<proteinExistence type="predicted"/>
<dbReference type="SUPFAM" id="SSF51905">
    <property type="entry name" value="FAD/NAD(P)-binding domain"/>
    <property type="match status" value="1"/>
</dbReference>
<dbReference type="EMBL" id="CAJNOJ010000764">
    <property type="protein sequence ID" value="CAF1520218.1"/>
    <property type="molecule type" value="Genomic_DNA"/>
</dbReference>